<organism evidence="9 10">
    <name type="scientific">Myxozyma melibiosi</name>
    <dbReference type="NCBI Taxonomy" id="54550"/>
    <lineage>
        <taxon>Eukaryota</taxon>
        <taxon>Fungi</taxon>
        <taxon>Dikarya</taxon>
        <taxon>Ascomycota</taxon>
        <taxon>Saccharomycotina</taxon>
        <taxon>Lipomycetes</taxon>
        <taxon>Lipomycetales</taxon>
        <taxon>Lipomycetaceae</taxon>
        <taxon>Myxozyma</taxon>
    </lineage>
</organism>
<dbReference type="InterPro" id="IPR020846">
    <property type="entry name" value="MFS_dom"/>
</dbReference>
<dbReference type="PROSITE" id="PS00217">
    <property type="entry name" value="SUGAR_TRANSPORT_2"/>
    <property type="match status" value="1"/>
</dbReference>
<dbReference type="InterPro" id="IPR005829">
    <property type="entry name" value="Sugar_transporter_CS"/>
</dbReference>
<evidence type="ECO:0000256" key="7">
    <source>
        <dbReference type="SAM" id="Phobius"/>
    </source>
</evidence>
<dbReference type="EMBL" id="JBBJBU010000016">
    <property type="protein sequence ID" value="KAK7202667.1"/>
    <property type="molecule type" value="Genomic_DNA"/>
</dbReference>
<keyword evidence="4 7" id="KW-0812">Transmembrane</keyword>
<feature type="transmembrane region" description="Helical" evidence="7">
    <location>
        <begin position="166"/>
        <end position="185"/>
    </location>
</feature>
<evidence type="ECO:0000256" key="3">
    <source>
        <dbReference type="ARBA" id="ARBA00022448"/>
    </source>
</evidence>
<evidence type="ECO:0000256" key="5">
    <source>
        <dbReference type="ARBA" id="ARBA00022989"/>
    </source>
</evidence>
<dbReference type="Pfam" id="PF00083">
    <property type="entry name" value="Sugar_tr"/>
    <property type="match status" value="1"/>
</dbReference>
<dbReference type="RefSeq" id="XP_064765700.1">
    <property type="nucleotide sequence ID" value="XM_064910565.1"/>
</dbReference>
<dbReference type="InterPro" id="IPR005828">
    <property type="entry name" value="MFS_sugar_transport-like"/>
</dbReference>
<evidence type="ECO:0000313" key="10">
    <source>
        <dbReference type="Proteomes" id="UP001498771"/>
    </source>
</evidence>
<feature type="transmembrane region" description="Helical" evidence="7">
    <location>
        <begin position="75"/>
        <end position="93"/>
    </location>
</feature>
<dbReference type="PROSITE" id="PS50850">
    <property type="entry name" value="MFS"/>
    <property type="match status" value="1"/>
</dbReference>
<dbReference type="PANTHER" id="PTHR48022:SF31">
    <property type="entry name" value="HEXOSE TRANSPORTER"/>
    <property type="match status" value="1"/>
</dbReference>
<feature type="transmembrane region" description="Helical" evidence="7">
    <location>
        <begin position="390"/>
        <end position="413"/>
    </location>
</feature>
<feature type="transmembrane region" description="Helical" evidence="7">
    <location>
        <begin position="297"/>
        <end position="315"/>
    </location>
</feature>
<evidence type="ECO:0000256" key="2">
    <source>
        <dbReference type="ARBA" id="ARBA00010992"/>
    </source>
</evidence>
<dbReference type="GeneID" id="90036077"/>
<keyword evidence="6 7" id="KW-0472">Membrane</keyword>
<dbReference type="PRINTS" id="PR00171">
    <property type="entry name" value="SUGRTRNSPORT"/>
</dbReference>
<dbReference type="PANTHER" id="PTHR48022">
    <property type="entry name" value="PLASTIDIC GLUCOSE TRANSPORTER 4"/>
    <property type="match status" value="1"/>
</dbReference>
<sequence>MGLTALIITTSIVDAFSQGYDGSLMGSLNAMTPYQNYFVMSNAMTSFRTAATYIGGITALFLMPWYANKRGRLECMFIAFCLIIIGGGVQGGAHNTGMFIAGRIIIGLGTGVAAVSAIPYIAETSTDKWRPFAQGMYYTCWYVGTLVAAGVCYGTEDMNTNWSWRIPSLLQCAPAVMAIFMLLFLPGSPRWLLYKGRHRDAYEVFTILYGNGDPLHEDVKSHYFQALETIEYERSDGKQLDLRGLFSTWGNFRRTGLAMSTSVITMLSGSNIVTYYFSTMLDQAGITSSHTQLEINVILSAFCLVIAVIGSQCACYMGRRTLVLWSLGVCTIFLYMFGGLTAKYGNSTNKSGIYGTIACMFLFNGAYSFGLTPITSLYPAEVLTYSMRSVGMGVTMFIAKGCGLLVTFAFPYAMDKLGWKIYMINSSFNVLCCIFVYFTWVETHNKTLEQIDAMFDGKTHFELAELEMEHQRVVYESKE</sequence>
<keyword evidence="3" id="KW-0813">Transport</keyword>
<dbReference type="Gene3D" id="1.20.1250.20">
    <property type="entry name" value="MFS general substrate transporter like domains"/>
    <property type="match status" value="1"/>
</dbReference>
<feature type="transmembrane region" description="Helical" evidence="7">
    <location>
        <begin position="322"/>
        <end position="341"/>
    </location>
</feature>
<dbReference type="InterPro" id="IPR050360">
    <property type="entry name" value="MFS_Sugar_Transporters"/>
</dbReference>
<dbReference type="InterPro" id="IPR003663">
    <property type="entry name" value="Sugar/inositol_transpt"/>
</dbReference>
<feature type="transmembrane region" description="Helical" evidence="7">
    <location>
        <begin position="135"/>
        <end position="154"/>
    </location>
</feature>
<keyword evidence="10" id="KW-1185">Reference proteome</keyword>
<feature type="domain" description="Major facilitator superfamily (MFS) profile" evidence="8">
    <location>
        <begin position="7"/>
        <end position="444"/>
    </location>
</feature>
<feature type="transmembrane region" description="Helical" evidence="7">
    <location>
        <begin position="257"/>
        <end position="277"/>
    </location>
</feature>
<gene>
    <name evidence="9" type="ORF">BZA70DRAFT_242449</name>
</gene>
<dbReference type="InterPro" id="IPR036259">
    <property type="entry name" value="MFS_trans_sf"/>
</dbReference>
<dbReference type="SUPFAM" id="SSF103473">
    <property type="entry name" value="MFS general substrate transporter"/>
    <property type="match status" value="1"/>
</dbReference>
<keyword evidence="5 7" id="KW-1133">Transmembrane helix</keyword>
<dbReference type="Proteomes" id="UP001498771">
    <property type="component" value="Unassembled WGS sequence"/>
</dbReference>
<evidence type="ECO:0000259" key="8">
    <source>
        <dbReference type="PROSITE" id="PS50850"/>
    </source>
</evidence>
<evidence type="ECO:0000256" key="4">
    <source>
        <dbReference type="ARBA" id="ARBA00022692"/>
    </source>
</evidence>
<name>A0ABR1EYT3_9ASCO</name>
<accession>A0ABR1EYT3</accession>
<protein>
    <submittedName>
        <fullName evidence="9">Hexose transporter</fullName>
    </submittedName>
</protein>
<evidence type="ECO:0000256" key="1">
    <source>
        <dbReference type="ARBA" id="ARBA00004141"/>
    </source>
</evidence>
<comment type="caution">
    <text evidence="9">The sequence shown here is derived from an EMBL/GenBank/DDBJ whole genome shotgun (WGS) entry which is preliminary data.</text>
</comment>
<feature type="transmembrane region" description="Helical" evidence="7">
    <location>
        <begin position="39"/>
        <end position="63"/>
    </location>
</feature>
<feature type="transmembrane region" description="Helical" evidence="7">
    <location>
        <begin position="99"/>
        <end position="123"/>
    </location>
</feature>
<proteinExistence type="inferred from homology"/>
<comment type="subcellular location">
    <subcellularLocation>
        <location evidence="1">Membrane</location>
        <topology evidence="1">Multi-pass membrane protein</topology>
    </subcellularLocation>
</comment>
<feature type="transmembrane region" description="Helical" evidence="7">
    <location>
        <begin position="419"/>
        <end position="440"/>
    </location>
</feature>
<feature type="transmembrane region" description="Helical" evidence="7">
    <location>
        <begin position="353"/>
        <end position="378"/>
    </location>
</feature>
<evidence type="ECO:0000313" key="9">
    <source>
        <dbReference type="EMBL" id="KAK7202667.1"/>
    </source>
</evidence>
<comment type="similarity">
    <text evidence="2">Belongs to the major facilitator superfamily. Sugar transporter (TC 2.A.1.1) family.</text>
</comment>
<evidence type="ECO:0000256" key="6">
    <source>
        <dbReference type="ARBA" id="ARBA00023136"/>
    </source>
</evidence>
<reference evidence="9 10" key="1">
    <citation type="submission" date="2024-03" db="EMBL/GenBank/DDBJ databases">
        <title>Genome-scale model development and genomic sequencing of the oleaginous clade Lipomyces.</title>
        <authorList>
            <consortium name="Lawrence Berkeley National Laboratory"/>
            <person name="Czajka J.J."/>
            <person name="Han Y."/>
            <person name="Kim J."/>
            <person name="Mondo S.J."/>
            <person name="Hofstad B.A."/>
            <person name="Robles A."/>
            <person name="Haridas S."/>
            <person name="Riley R."/>
            <person name="LaButti K."/>
            <person name="Pangilinan J."/>
            <person name="Andreopoulos W."/>
            <person name="Lipzen A."/>
            <person name="Yan J."/>
            <person name="Wang M."/>
            <person name="Ng V."/>
            <person name="Grigoriev I.V."/>
            <person name="Spatafora J.W."/>
            <person name="Magnuson J.K."/>
            <person name="Baker S.E."/>
            <person name="Pomraning K.R."/>
        </authorList>
    </citation>
    <scope>NUCLEOTIDE SEQUENCE [LARGE SCALE GENOMIC DNA]</scope>
    <source>
        <strain evidence="9 10">Phaff 52-87</strain>
    </source>
</reference>